<organism evidence="1 2">
    <name type="scientific">Vespula vulgaris</name>
    <name type="common">Yellow jacket</name>
    <name type="synonym">Wasp</name>
    <dbReference type="NCBI Taxonomy" id="7454"/>
    <lineage>
        <taxon>Eukaryota</taxon>
        <taxon>Metazoa</taxon>
        <taxon>Ecdysozoa</taxon>
        <taxon>Arthropoda</taxon>
        <taxon>Hexapoda</taxon>
        <taxon>Insecta</taxon>
        <taxon>Pterygota</taxon>
        <taxon>Neoptera</taxon>
        <taxon>Endopterygota</taxon>
        <taxon>Hymenoptera</taxon>
        <taxon>Apocrita</taxon>
        <taxon>Aculeata</taxon>
        <taxon>Vespoidea</taxon>
        <taxon>Vespidae</taxon>
        <taxon>Vespinae</taxon>
        <taxon>Vespula</taxon>
    </lineage>
</organism>
<dbReference type="EMBL" id="JACSEA010000011">
    <property type="protein sequence ID" value="KAF7389004.1"/>
    <property type="molecule type" value="Genomic_DNA"/>
</dbReference>
<keyword evidence="2" id="KW-1185">Reference proteome</keyword>
<reference evidence="1" key="1">
    <citation type="journal article" date="2020" name="G3 (Bethesda)">
        <title>High-Quality Assemblies for Three Invasive Social Wasps from the &lt;i&gt;Vespula&lt;/i&gt; Genus.</title>
        <authorList>
            <person name="Harrop T.W.R."/>
            <person name="Guhlin J."/>
            <person name="McLaughlin G.M."/>
            <person name="Permina E."/>
            <person name="Stockwell P."/>
            <person name="Gilligan J."/>
            <person name="Le Lec M.F."/>
            <person name="Gruber M.A.M."/>
            <person name="Quinn O."/>
            <person name="Lovegrove M."/>
            <person name="Duncan E.J."/>
            <person name="Remnant E.J."/>
            <person name="Van Eeckhoven J."/>
            <person name="Graham B."/>
            <person name="Knapp R.A."/>
            <person name="Langford K.W."/>
            <person name="Kronenberg Z."/>
            <person name="Press M.O."/>
            <person name="Eacker S.M."/>
            <person name="Wilson-Rankin E.E."/>
            <person name="Purcell J."/>
            <person name="Lester P.J."/>
            <person name="Dearden P.K."/>
        </authorList>
    </citation>
    <scope>NUCLEOTIDE SEQUENCE</scope>
    <source>
        <strain evidence="1">Marl-1</strain>
    </source>
</reference>
<accession>A0A834JIQ4</accession>
<protein>
    <submittedName>
        <fullName evidence="1">Uncharacterized protein</fullName>
    </submittedName>
</protein>
<dbReference type="Proteomes" id="UP000614350">
    <property type="component" value="Unassembled WGS sequence"/>
</dbReference>
<name>A0A834JIQ4_VESVU</name>
<proteinExistence type="predicted"/>
<dbReference type="AlphaFoldDB" id="A0A834JIQ4"/>
<evidence type="ECO:0000313" key="2">
    <source>
        <dbReference type="Proteomes" id="UP000614350"/>
    </source>
</evidence>
<gene>
    <name evidence="1" type="ORF">HZH66_010141</name>
</gene>
<comment type="caution">
    <text evidence="1">The sequence shown here is derived from an EMBL/GenBank/DDBJ whole genome shotgun (WGS) entry which is preliminary data.</text>
</comment>
<sequence>MCYGAALKEVCKVGGFEQRAALPSRRENSTTRDGLIGSNWFGLGPFGRGRIGSTRVGSIWIGTDPDGSEQIETDRVGSALGSVLSIGASSGISSDIFENLRVSSNIFEYLQSIMFAMMHVCLFVSDKDVSKWGAAVATAAGVAASGRNNESKYGQWKTTGHKRDEKSGHCELQRMHGWKSTADI</sequence>
<evidence type="ECO:0000313" key="1">
    <source>
        <dbReference type="EMBL" id="KAF7389004.1"/>
    </source>
</evidence>